<dbReference type="GO" id="GO:0005634">
    <property type="term" value="C:nucleus"/>
    <property type="evidence" value="ECO:0007669"/>
    <property type="project" value="UniProtKB-SubCell"/>
</dbReference>
<gene>
    <name evidence="9" type="ORF">OSB04_008313</name>
</gene>
<dbReference type="GO" id="GO:0046983">
    <property type="term" value="F:protein dimerization activity"/>
    <property type="evidence" value="ECO:0007669"/>
    <property type="project" value="InterPro"/>
</dbReference>
<dbReference type="InterPro" id="IPR011598">
    <property type="entry name" value="bHLH_dom"/>
</dbReference>
<proteinExistence type="predicted"/>
<dbReference type="FunFam" id="4.10.280.10:FF:000032">
    <property type="entry name" value="Transcription factor bHLH123 family"/>
    <property type="match status" value="1"/>
</dbReference>
<dbReference type="InterPro" id="IPR045239">
    <property type="entry name" value="bHLH95_bHLH"/>
</dbReference>
<protein>
    <recommendedName>
        <fullName evidence="8">BHLH domain-containing protein</fullName>
    </recommendedName>
</protein>
<dbReference type="PROSITE" id="PS50888">
    <property type="entry name" value="BHLH"/>
    <property type="match status" value="1"/>
</dbReference>
<dbReference type="SUPFAM" id="SSF47459">
    <property type="entry name" value="HLH, helix-loop-helix DNA-binding domain"/>
    <property type="match status" value="1"/>
</dbReference>
<comment type="caution">
    <text evidence="9">The sequence shown here is derived from an EMBL/GenBank/DDBJ whole genome shotgun (WGS) entry which is preliminary data.</text>
</comment>
<feature type="region of interest" description="Disordered" evidence="7">
    <location>
        <begin position="354"/>
        <end position="373"/>
    </location>
</feature>
<evidence type="ECO:0000313" key="9">
    <source>
        <dbReference type="EMBL" id="KAJ9563153.1"/>
    </source>
</evidence>
<evidence type="ECO:0000256" key="6">
    <source>
        <dbReference type="ARBA" id="ARBA00023242"/>
    </source>
</evidence>
<keyword evidence="3" id="KW-0805">Transcription regulation</keyword>
<keyword evidence="10" id="KW-1185">Reference proteome</keyword>
<dbReference type="PANTHER" id="PTHR16223:SF238">
    <property type="entry name" value="TRANSCRIPTION FACTOR BHLH114"/>
    <property type="match status" value="1"/>
</dbReference>
<dbReference type="AlphaFoldDB" id="A0AA38U624"/>
<dbReference type="EMBL" id="JARYMX010000002">
    <property type="protein sequence ID" value="KAJ9563153.1"/>
    <property type="molecule type" value="Genomic_DNA"/>
</dbReference>
<dbReference type="PANTHER" id="PTHR16223">
    <property type="entry name" value="TRANSCRIPTION FACTOR BHLH83-RELATED"/>
    <property type="match status" value="1"/>
</dbReference>
<evidence type="ECO:0000256" key="5">
    <source>
        <dbReference type="ARBA" id="ARBA00023163"/>
    </source>
</evidence>
<dbReference type="GO" id="GO:0000978">
    <property type="term" value="F:RNA polymerase II cis-regulatory region sequence-specific DNA binding"/>
    <property type="evidence" value="ECO:0007669"/>
    <property type="project" value="TreeGrafter"/>
</dbReference>
<organism evidence="9 10">
    <name type="scientific">Centaurea solstitialis</name>
    <name type="common">yellow star-thistle</name>
    <dbReference type="NCBI Taxonomy" id="347529"/>
    <lineage>
        <taxon>Eukaryota</taxon>
        <taxon>Viridiplantae</taxon>
        <taxon>Streptophyta</taxon>
        <taxon>Embryophyta</taxon>
        <taxon>Tracheophyta</taxon>
        <taxon>Spermatophyta</taxon>
        <taxon>Magnoliopsida</taxon>
        <taxon>eudicotyledons</taxon>
        <taxon>Gunneridae</taxon>
        <taxon>Pentapetalae</taxon>
        <taxon>asterids</taxon>
        <taxon>campanulids</taxon>
        <taxon>Asterales</taxon>
        <taxon>Asteraceae</taxon>
        <taxon>Carduoideae</taxon>
        <taxon>Cardueae</taxon>
        <taxon>Centaureinae</taxon>
        <taxon>Centaurea</taxon>
    </lineage>
</organism>
<evidence type="ECO:0000256" key="3">
    <source>
        <dbReference type="ARBA" id="ARBA00023015"/>
    </source>
</evidence>
<dbReference type="GO" id="GO:0000981">
    <property type="term" value="F:DNA-binding transcription factor activity, RNA polymerase II-specific"/>
    <property type="evidence" value="ECO:0007669"/>
    <property type="project" value="TreeGrafter"/>
</dbReference>
<keyword evidence="5" id="KW-0804">Transcription</keyword>
<dbReference type="Gene3D" id="4.10.280.10">
    <property type="entry name" value="Helix-loop-helix DNA-binding domain"/>
    <property type="match status" value="1"/>
</dbReference>
<comment type="subcellular location">
    <subcellularLocation>
        <location evidence="1">Nucleus</location>
    </subcellularLocation>
</comment>
<dbReference type="InterPro" id="IPR045843">
    <property type="entry name" value="IND-like"/>
</dbReference>
<evidence type="ECO:0000313" key="10">
    <source>
        <dbReference type="Proteomes" id="UP001172457"/>
    </source>
</evidence>
<feature type="domain" description="BHLH" evidence="8">
    <location>
        <begin position="381"/>
        <end position="430"/>
    </location>
</feature>
<evidence type="ECO:0000256" key="7">
    <source>
        <dbReference type="SAM" id="MobiDB-lite"/>
    </source>
</evidence>
<accession>A0AA38U624</accession>
<feature type="region of interest" description="Disordered" evidence="7">
    <location>
        <begin position="161"/>
        <end position="189"/>
    </location>
</feature>
<dbReference type="CDD" id="cd11393">
    <property type="entry name" value="bHLH_AtbHLH_like"/>
    <property type="match status" value="1"/>
</dbReference>
<dbReference type="Proteomes" id="UP001172457">
    <property type="component" value="Chromosome 2"/>
</dbReference>
<comment type="subunit">
    <text evidence="2">Homodimer.</text>
</comment>
<evidence type="ECO:0000259" key="8">
    <source>
        <dbReference type="PROSITE" id="PS50888"/>
    </source>
</evidence>
<reference evidence="9" key="1">
    <citation type="submission" date="2023-03" db="EMBL/GenBank/DDBJ databases">
        <title>Chromosome-scale reference genome and RAD-based genetic map of yellow starthistle (Centaurea solstitialis) reveal putative structural variation and QTLs associated with invader traits.</title>
        <authorList>
            <person name="Reatini B."/>
            <person name="Cang F.A."/>
            <person name="Jiang Q."/>
            <person name="Mckibben M.T.W."/>
            <person name="Barker M.S."/>
            <person name="Rieseberg L.H."/>
            <person name="Dlugosch K.M."/>
        </authorList>
    </citation>
    <scope>NUCLEOTIDE SEQUENCE</scope>
    <source>
        <strain evidence="9">CAN-66</strain>
        <tissue evidence="9">Leaf</tissue>
    </source>
</reference>
<keyword evidence="6" id="KW-0539">Nucleus</keyword>
<name>A0AA38U624_9ASTR</name>
<evidence type="ECO:0000256" key="1">
    <source>
        <dbReference type="ARBA" id="ARBA00004123"/>
    </source>
</evidence>
<evidence type="ECO:0000256" key="4">
    <source>
        <dbReference type="ARBA" id="ARBA00023125"/>
    </source>
</evidence>
<sequence>MININVQMGIAKKYEKGKKNHGKTQFHTSIEIFEPETYHTQQEMLSTTTTLKYLSETPEFEDVGGALVPRSVDRTYAAIRSTVQAIKRRDDWAGGLPASSGELRYAGRWAPASNTWGSRENLGHMAEEIQAAVCGGSWWMSPTTVFNHSSCSRDFMDIKSNSSDDDDDGSMVFQDFRKRPGGGTTTMQPPDSAFQMMDTNPDWNPDLLFRVQEGLNAFSTSGDDGSEAVTAAEHQGFIMDQQKPSIAFSSSSYVYPSSLLETLYHTSLPPPPSREPLYSFQSDSNGFSFHQSFPSMRPEEQVSDNLYLTNNTPFWNASTSTLDDNISSFDSSPSSQFLHSSYKEKRSCSNLTTKPKHQEIQESGSMVKESSGELPFKRARLDTPSPLPTFKVRKEKLGDRITALQQLVSPFGKTDTASVLHEAVEYIKLLHDQVNILGAPYMKNRETKKVQEIQDHKMKGADEPKQDLRSLGLCLVPVSSMFPMATEMTSGFWTPSFKGSFR</sequence>
<dbReference type="InterPro" id="IPR036638">
    <property type="entry name" value="HLH_DNA-bd_sf"/>
</dbReference>
<evidence type="ECO:0000256" key="2">
    <source>
        <dbReference type="ARBA" id="ARBA00011738"/>
    </source>
</evidence>
<keyword evidence="4" id="KW-0238">DNA-binding</keyword>